<dbReference type="InterPro" id="IPR014942">
    <property type="entry name" value="AbiEii"/>
</dbReference>
<dbReference type="Pfam" id="PF08843">
    <property type="entry name" value="AbiEii"/>
    <property type="match status" value="1"/>
</dbReference>
<organism evidence="2 3">
    <name type="scientific">Bifidobacterium pseudolongum subsp. globosum</name>
    <dbReference type="NCBI Taxonomy" id="1690"/>
    <lineage>
        <taxon>Bacteria</taxon>
        <taxon>Bacillati</taxon>
        <taxon>Actinomycetota</taxon>
        <taxon>Actinomycetes</taxon>
        <taxon>Bifidobacteriales</taxon>
        <taxon>Bifidobacteriaceae</taxon>
        <taxon>Bifidobacterium</taxon>
    </lineage>
</organism>
<sequence>MREHRVPPRSAGELNEWITDLADEASLSAQGKALRKNFATAVLAQMLPDNAYLKGGAALGLRYSLSEARTSRDVDSVYQGSKEAFFAGLRDRLDEGWEGFTGEVSYEERRSLPKGVELETLFITLYYKQGRFTKISFEASPDINGHDGAAEYVMDDGMRAMFARMGFTMRAPRMLGLDAQLAEKLNGVTNPKYVRGRDLRDIELIMRHHTPDLTKLREYVRASERREGGHEVHVITDREMQEYENAYMRAGGTGLETAWELTDSLLEQVDCDYGDRWLDQWGDEFPQRRQHWTHIASVEARITRAYLEQQQPEPATAMPPLPHGGPVQVRSYTRKDGTVVRGHTRRR</sequence>
<evidence type="ECO:0008006" key="4">
    <source>
        <dbReference type="Google" id="ProtNLM"/>
    </source>
</evidence>
<dbReference type="AlphaFoldDB" id="A0A2N3QNI3"/>
<gene>
    <name evidence="2" type="ORF">CQR45_1714</name>
</gene>
<protein>
    <recommendedName>
        <fullName evidence="4">Nucleotidyl transferase AbiEii/AbiGii toxin family protein</fullName>
    </recommendedName>
</protein>
<evidence type="ECO:0000313" key="3">
    <source>
        <dbReference type="Proteomes" id="UP000233722"/>
    </source>
</evidence>
<evidence type="ECO:0000313" key="2">
    <source>
        <dbReference type="EMBL" id="PKU93184.1"/>
    </source>
</evidence>
<accession>A0A2N3QNI3</accession>
<comment type="caution">
    <text evidence="2">The sequence shown here is derived from an EMBL/GenBank/DDBJ whole genome shotgun (WGS) entry which is preliminary data.</text>
</comment>
<reference evidence="2 3" key="1">
    <citation type="submission" date="2017-10" db="EMBL/GenBank/DDBJ databases">
        <title>Bifidobacterium genomics.</title>
        <authorList>
            <person name="Lugli G.A."/>
            <person name="Milani C."/>
            <person name="Mancabelli L."/>
        </authorList>
    </citation>
    <scope>NUCLEOTIDE SEQUENCE [LARGE SCALE GENOMIC DNA]</scope>
    <source>
        <strain evidence="2 3">1747B</strain>
    </source>
</reference>
<proteinExistence type="predicted"/>
<feature type="region of interest" description="Disordered" evidence="1">
    <location>
        <begin position="313"/>
        <end position="347"/>
    </location>
</feature>
<name>A0A2N3QNI3_9BIFI</name>
<evidence type="ECO:0000256" key="1">
    <source>
        <dbReference type="SAM" id="MobiDB-lite"/>
    </source>
</evidence>
<dbReference type="Proteomes" id="UP000233722">
    <property type="component" value="Unassembled WGS sequence"/>
</dbReference>
<dbReference type="EMBL" id="PCHA01000037">
    <property type="protein sequence ID" value="PKU93184.1"/>
    <property type="molecule type" value="Genomic_DNA"/>
</dbReference>